<reference evidence="1" key="1">
    <citation type="submission" date="2015-10" db="EMBL/GenBank/DDBJ databases">
        <title>EvidentialGene: Evidence-directed Construction of Complete mRNA Transcriptomes without Genomes.</title>
        <authorList>
            <person name="Gilbert D.G."/>
        </authorList>
    </citation>
    <scope>NUCLEOTIDE SEQUENCE</scope>
</reference>
<dbReference type="EMBL" id="GDIQ01001272">
    <property type="protein sequence ID" value="JAN93465.1"/>
    <property type="molecule type" value="Transcribed_RNA"/>
</dbReference>
<protein>
    <submittedName>
        <fullName evidence="1">Uncharacterized protein</fullName>
    </submittedName>
</protein>
<name>A0A0P6IR83_9CRUS</name>
<organism evidence="1">
    <name type="scientific">Daphnia magna</name>
    <dbReference type="NCBI Taxonomy" id="35525"/>
    <lineage>
        <taxon>Eukaryota</taxon>
        <taxon>Metazoa</taxon>
        <taxon>Ecdysozoa</taxon>
        <taxon>Arthropoda</taxon>
        <taxon>Crustacea</taxon>
        <taxon>Branchiopoda</taxon>
        <taxon>Diplostraca</taxon>
        <taxon>Cladocera</taxon>
        <taxon>Anomopoda</taxon>
        <taxon>Daphniidae</taxon>
        <taxon>Daphnia</taxon>
    </lineage>
</organism>
<proteinExistence type="predicted"/>
<sequence length="54" mass="5850">MKLCVYPRSLTSVASISEHNSQDSHRHADRGAHSAIAVLVKIIVIGILVLNVTQ</sequence>
<dbReference type="AlphaFoldDB" id="A0A0P6IR83"/>
<evidence type="ECO:0000313" key="1">
    <source>
        <dbReference type="EMBL" id="JAN93465.1"/>
    </source>
</evidence>
<accession>A0A0P6IR83</accession>